<evidence type="ECO:0000256" key="1">
    <source>
        <dbReference type="SAM" id="Phobius"/>
    </source>
</evidence>
<feature type="transmembrane region" description="Helical" evidence="1">
    <location>
        <begin position="403"/>
        <end position="422"/>
    </location>
</feature>
<feature type="transmembrane region" description="Helical" evidence="1">
    <location>
        <begin position="113"/>
        <end position="131"/>
    </location>
</feature>
<name>A0A0N1N7C4_9PROT</name>
<comment type="caution">
    <text evidence="2">The sequence shown here is derived from an EMBL/GenBank/DDBJ whole genome shotgun (WGS) entry which is preliminary data.</text>
</comment>
<protein>
    <recommendedName>
        <fullName evidence="4">Peptidase</fullName>
    </recommendedName>
</protein>
<feature type="transmembrane region" description="Helical" evidence="1">
    <location>
        <begin position="185"/>
        <end position="211"/>
    </location>
</feature>
<gene>
    <name evidence="2" type="ORF">GLUCOINTEAF2_0201785</name>
</gene>
<proteinExistence type="predicted"/>
<dbReference type="EMBL" id="JUFX02000057">
    <property type="protein sequence ID" value="KPH88190.1"/>
    <property type="molecule type" value="Genomic_DNA"/>
</dbReference>
<evidence type="ECO:0008006" key="4">
    <source>
        <dbReference type="Google" id="ProtNLM"/>
    </source>
</evidence>
<dbReference type="OrthoDB" id="9776609at2"/>
<accession>A0A0N1N7C4</accession>
<dbReference type="PANTHER" id="PTHR34219">
    <property type="entry name" value="IRON-REGULATED INNER MEMBRANE PROTEIN-RELATED"/>
    <property type="match status" value="1"/>
</dbReference>
<feature type="transmembrane region" description="Helical" evidence="1">
    <location>
        <begin position="12"/>
        <end position="36"/>
    </location>
</feature>
<feature type="transmembrane region" description="Helical" evidence="1">
    <location>
        <begin position="434"/>
        <end position="456"/>
    </location>
</feature>
<keyword evidence="1" id="KW-0472">Membrane</keyword>
<dbReference type="RefSeq" id="WP_039734415.1">
    <property type="nucleotide sequence ID" value="NZ_JUFX02000057.1"/>
</dbReference>
<dbReference type="Proteomes" id="UP000031553">
    <property type="component" value="Unassembled WGS sequence"/>
</dbReference>
<feature type="transmembrane region" description="Helical" evidence="1">
    <location>
        <begin position="462"/>
        <end position="480"/>
    </location>
</feature>
<organism evidence="2 3">
    <name type="scientific">Komagataeibacter intermedius AF2</name>
    <dbReference type="NCBI Taxonomy" id="1458464"/>
    <lineage>
        <taxon>Bacteria</taxon>
        <taxon>Pseudomonadati</taxon>
        <taxon>Pseudomonadota</taxon>
        <taxon>Alphaproteobacteria</taxon>
        <taxon>Acetobacterales</taxon>
        <taxon>Acetobacteraceae</taxon>
        <taxon>Komagataeibacter</taxon>
    </lineage>
</organism>
<dbReference type="AlphaFoldDB" id="A0A0N1N7C4"/>
<dbReference type="InterPro" id="IPR005625">
    <property type="entry name" value="PepSY-ass_TM"/>
</dbReference>
<reference evidence="2 3" key="1">
    <citation type="submission" date="2015-07" db="EMBL/GenBank/DDBJ databases">
        <title>Draft Genome Sequence of Komagataeibacter intermedius Strain AF2, Isolated from Kombucha Tea.</title>
        <authorList>
            <person name="Santos R.A."/>
            <person name="Berretta A.A."/>
            <person name="Barud H.S."/>
            <person name="Ribeiro S.J."/>
            <person name="Gonzalez-Garcia L.N."/>
            <person name="Zucchi T.D."/>
            <person name="Goldman G.H."/>
            <person name="Riano-Pachon D.M."/>
        </authorList>
    </citation>
    <scope>NUCLEOTIDE SEQUENCE [LARGE SCALE GENOMIC DNA]</scope>
    <source>
        <strain evidence="2 3">AF2</strain>
    </source>
</reference>
<dbReference type="PANTHER" id="PTHR34219:SF4">
    <property type="entry name" value="PEPSY DOMAIN-CONTAINING PROTEIN"/>
    <property type="match status" value="1"/>
</dbReference>
<feature type="transmembrane region" description="Helical" evidence="1">
    <location>
        <begin position="143"/>
        <end position="164"/>
    </location>
</feature>
<evidence type="ECO:0000313" key="3">
    <source>
        <dbReference type="Proteomes" id="UP000031553"/>
    </source>
</evidence>
<sequence>MRETLRTRLGWLHAWAGFLAGLIATCIFMTGTLSVFDAEMTRWMQPENQVPANAPLTGTALDAAAALIHEQQVRGSSVFLTLPSPRSPTLDVLHYDGQKFVGTLFDPRSGVPITVRATMGGTFFFSFHYTLLAGTTGTRLVDILGIALLVTIVSGIVIHLRALVPDIVMLRLSTARLRGWLDAHLLVGVLFLPFTIMIIYTGTVVNANLILPATPLTHLFAPEKPEMPAAGPTVTTAAPPPLPALAPLLATARRSLHGREIGFILFSPDRLSLYASDASGPFLTRDHADFSLPDGHLLGTTTTPGPIAHTMQAMHGLHYARFAPLGLRWLYFLSGLCATGTIASGLVLFIMKRRRASGHRIGFRIGEGLTITTITGLPISILVFLWCNHLLPATMTGRDRLETSLFFGAWILCAGHAALHSTSTSMNTAWRPQLAMTALLGGGLPVLDVVVCPHAVRSLWAIHAGMDGLGVLAAIMALYARRQLQDDGT</sequence>
<keyword evidence="1" id="KW-1133">Transmembrane helix</keyword>
<keyword evidence="1" id="KW-0812">Transmembrane</keyword>
<feature type="transmembrane region" description="Helical" evidence="1">
    <location>
        <begin position="371"/>
        <end position="391"/>
    </location>
</feature>
<feature type="transmembrane region" description="Helical" evidence="1">
    <location>
        <begin position="329"/>
        <end position="350"/>
    </location>
</feature>
<evidence type="ECO:0000313" key="2">
    <source>
        <dbReference type="EMBL" id="KPH88190.1"/>
    </source>
</evidence>
<dbReference type="Pfam" id="PF03929">
    <property type="entry name" value="PepSY_TM"/>
    <property type="match status" value="1"/>
</dbReference>